<feature type="domain" description="J" evidence="3">
    <location>
        <begin position="25"/>
        <end position="96"/>
    </location>
</feature>
<comment type="caution">
    <text evidence="4">The sequence shown here is derived from an EMBL/GenBank/DDBJ whole genome shotgun (WGS) entry which is preliminary data.</text>
</comment>
<reference evidence="4" key="1">
    <citation type="submission" date="2023-06" db="EMBL/GenBank/DDBJ databases">
        <title>Survivors Of The Sea: Transcriptome response of Skeletonema marinoi to long-term dormancy.</title>
        <authorList>
            <person name="Pinder M.I.M."/>
            <person name="Kourtchenko O."/>
            <person name="Robertson E.K."/>
            <person name="Larsson T."/>
            <person name="Maumus F."/>
            <person name="Osuna-Cruz C.M."/>
            <person name="Vancaester E."/>
            <person name="Stenow R."/>
            <person name="Vandepoele K."/>
            <person name="Ploug H."/>
            <person name="Bruchert V."/>
            <person name="Godhe A."/>
            <person name="Topel M."/>
        </authorList>
    </citation>
    <scope>NUCLEOTIDE SEQUENCE</scope>
    <source>
        <strain evidence="4">R05AC</strain>
    </source>
</reference>
<feature type="transmembrane region" description="Helical" evidence="2">
    <location>
        <begin position="178"/>
        <end position="202"/>
    </location>
</feature>
<dbReference type="PROSITE" id="PS50076">
    <property type="entry name" value="DNAJ_2"/>
    <property type="match status" value="1"/>
</dbReference>
<proteinExistence type="predicted"/>
<name>A0AAD8YJ64_9STRA</name>
<dbReference type="InterPro" id="IPR019396">
    <property type="entry name" value="TM_Fragile-X-F-assoc"/>
</dbReference>
<organism evidence="4 5">
    <name type="scientific">Skeletonema marinoi</name>
    <dbReference type="NCBI Taxonomy" id="267567"/>
    <lineage>
        <taxon>Eukaryota</taxon>
        <taxon>Sar</taxon>
        <taxon>Stramenopiles</taxon>
        <taxon>Ochrophyta</taxon>
        <taxon>Bacillariophyta</taxon>
        <taxon>Coscinodiscophyceae</taxon>
        <taxon>Thalassiosirophycidae</taxon>
        <taxon>Thalassiosirales</taxon>
        <taxon>Skeletonemataceae</taxon>
        <taxon>Skeletonema</taxon>
        <taxon>Skeletonema marinoi-dohrnii complex</taxon>
    </lineage>
</organism>
<feature type="transmembrane region" description="Helical" evidence="2">
    <location>
        <begin position="129"/>
        <end position="147"/>
    </location>
</feature>
<keyword evidence="5" id="KW-1185">Reference proteome</keyword>
<dbReference type="PANTHER" id="PTHR13568:SF9">
    <property type="entry name" value="TRANSMEMBRANE PROTEIN 203"/>
    <property type="match status" value="1"/>
</dbReference>
<dbReference type="PRINTS" id="PR00625">
    <property type="entry name" value="JDOMAIN"/>
</dbReference>
<dbReference type="AlphaFoldDB" id="A0AAD8YJ64"/>
<dbReference type="EMBL" id="JATAAI010000003">
    <property type="protein sequence ID" value="KAK1746973.1"/>
    <property type="molecule type" value="Genomic_DNA"/>
</dbReference>
<dbReference type="SUPFAM" id="SSF46565">
    <property type="entry name" value="Chaperone J-domain"/>
    <property type="match status" value="1"/>
</dbReference>
<evidence type="ECO:0000313" key="4">
    <source>
        <dbReference type="EMBL" id="KAK1746973.1"/>
    </source>
</evidence>
<feature type="compositionally biased region" description="Low complexity" evidence="1">
    <location>
        <begin position="365"/>
        <end position="395"/>
    </location>
</feature>
<dbReference type="Proteomes" id="UP001224775">
    <property type="component" value="Unassembled WGS sequence"/>
</dbReference>
<accession>A0AAD8YJ64</accession>
<keyword evidence="2" id="KW-0812">Transmembrane</keyword>
<evidence type="ECO:0000256" key="1">
    <source>
        <dbReference type="SAM" id="MobiDB-lite"/>
    </source>
</evidence>
<feature type="region of interest" description="Disordered" evidence="1">
    <location>
        <begin position="365"/>
        <end position="475"/>
    </location>
</feature>
<protein>
    <submittedName>
        <fullName evidence="4">TMEM203 superfamily protein</fullName>
    </submittedName>
</protein>
<evidence type="ECO:0000259" key="3">
    <source>
        <dbReference type="PROSITE" id="PS50076"/>
    </source>
</evidence>
<sequence length="475" mass="53655">MRFDIAFFLCCCRSFLSSRQSEEESFYDLLSVDKHATQDELKRAYKRQSLQMHPDKLAQKGKSVTAEDRDRFTRMRNAYEELAHNFATSSILDRSKIFAIFLAIYVAVFLLPILICLMADGTFGGAKWVAVLTPLWIWDVFILFYHTRVIMMGPIKRPEHIPEEEWVDPLPMKKRVSALVRFVFLVLFQVLLALKMDAIIAFHVMALKKKISLATINIVSHAELELAIGKNFAACNTFEREIFIVVSFCINLDLGKEWSWWIVFIPIFVMVVCIVGSSFQNWVEVQAEAAKRDPSLFDQTADVEQGYAQMDDDAKNDDDQPLTDEEKEELKAKVAQAAYRVDENAGLADFDTRVNEATAAAGYGATYDGGDYTPPTTEQAGQQQQEQQSVPSSSTDARAAEAKPISKPPPTATWDPEKGEIWQNTTQDEENEETTNEVISAPKQEKSDLLDNIEDAQPAVVEPQLSEASEDFDLD</sequence>
<dbReference type="InterPro" id="IPR036869">
    <property type="entry name" value="J_dom_sf"/>
</dbReference>
<dbReference type="CDD" id="cd06257">
    <property type="entry name" value="DnaJ"/>
    <property type="match status" value="1"/>
</dbReference>
<feature type="transmembrane region" description="Helical" evidence="2">
    <location>
        <begin position="258"/>
        <end position="279"/>
    </location>
</feature>
<evidence type="ECO:0000313" key="5">
    <source>
        <dbReference type="Proteomes" id="UP001224775"/>
    </source>
</evidence>
<evidence type="ECO:0000256" key="2">
    <source>
        <dbReference type="SAM" id="Phobius"/>
    </source>
</evidence>
<feature type="transmembrane region" description="Helical" evidence="2">
    <location>
        <begin position="97"/>
        <end position="117"/>
    </location>
</feature>
<dbReference type="Pfam" id="PF00226">
    <property type="entry name" value="DnaJ"/>
    <property type="match status" value="1"/>
</dbReference>
<dbReference type="Gene3D" id="1.10.287.110">
    <property type="entry name" value="DnaJ domain"/>
    <property type="match status" value="1"/>
</dbReference>
<dbReference type="PANTHER" id="PTHR13568">
    <property type="entry name" value="FAM11A, B PROTEIN"/>
    <property type="match status" value="1"/>
</dbReference>
<dbReference type="SMART" id="SM00271">
    <property type="entry name" value="DnaJ"/>
    <property type="match status" value="1"/>
</dbReference>
<keyword evidence="2" id="KW-1133">Transmembrane helix</keyword>
<keyword evidence="2" id="KW-0472">Membrane</keyword>
<dbReference type="InterPro" id="IPR001623">
    <property type="entry name" value="DnaJ_domain"/>
</dbReference>
<gene>
    <name evidence="4" type="ORF">QTG54_002317</name>
</gene>